<dbReference type="Proteomes" id="UP001224418">
    <property type="component" value="Unassembled WGS sequence"/>
</dbReference>
<evidence type="ECO:0000256" key="2">
    <source>
        <dbReference type="SAM" id="Coils"/>
    </source>
</evidence>
<dbReference type="InterPro" id="IPR036653">
    <property type="entry name" value="CinA-like_C"/>
</dbReference>
<dbReference type="Pfam" id="PF18146">
    <property type="entry name" value="CinA_KH"/>
    <property type="match status" value="1"/>
</dbReference>
<proteinExistence type="inferred from homology"/>
<dbReference type="Gene3D" id="3.30.70.2860">
    <property type="match status" value="1"/>
</dbReference>
<dbReference type="InterPro" id="IPR050101">
    <property type="entry name" value="CinA"/>
</dbReference>
<dbReference type="Gene3D" id="3.90.950.20">
    <property type="entry name" value="CinA-like"/>
    <property type="match status" value="1"/>
</dbReference>
<feature type="coiled-coil region" evidence="2">
    <location>
        <begin position="89"/>
        <end position="116"/>
    </location>
</feature>
<dbReference type="InterPro" id="IPR036425">
    <property type="entry name" value="MoaB/Mog-like_dom_sf"/>
</dbReference>
<dbReference type="NCBIfam" id="TIGR00200">
    <property type="entry name" value="cinA_nterm"/>
    <property type="match status" value="1"/>
</dbReference>
<keyword evidence="2" id="KW-0175">Coiled coil</keyword>
<gene>
    <name evidence="1" type="primary">cinA</name>
    <name evidence="4" type="ORF">QOZ93_000395</name>
</gene>
<dbReference type="Pfam" id="PF00994">
    <property type="entry name" value="MoCF_biosynth"/>
    <property type="match status" value="1"/>
</dbReference>
<dbReference type="SMART" id="SM00852">
    <property type="entry name" value="MoCF_biosynth"/>
    <property type="match status" value="1"/>
</dbReference>
<name>A0ABU0JNM5_HATLI</name>
<feature type="domain" description="MoaB/Mog" evidence="3">
    <location>
        <begin position="4"/>
        <end position="170"/>
    </location>
</feature>
<dbReference type="EMBL" id="JAUSWN010000002">
    <property type="protein sequence ID" value="MDQ0478686.1"/>
    <property type="molecule type" value="Genomic_DNA"/>
</dbReference>
<sequence length="412" mass="46026">MKAEILCVGTEILLGDILNTNVQYLSKKLASLGINVYHQTVVGDNNERLKEAYKLAFSRADIVISTGGLGPTKDDLTKEIGSSFFNKKLVLHEESLKRIEEHFNRLKRNMAENNRKQAYMPEDCIVLRNDHGTAPGCIIEDDKKMLILMPGPPREMRPMFEEFVMPYLRKFSHEILYSKVIRVFGIGESRAEYTIRDIIDKQTNPTVAPYAKDCEVTFRMTARCKDETEGEVLIAPMEKEIRNRLGNNVYGEGQDTIDKVVAKKLVDKNLSIAVAESCTGGMVTSLLVEYPGISRILKEGFVTYTEESKINRLGVNGETIKKYTVVSSQVAEEMAEGVARTSGSDIGISTTGIAGPGGGTEEQPVGLVYIGVYYKGKISSKELNLTGDRNLIRKKASMYLLDMLRRELIKED</sequence>
<dbReference type="HAMAP" id="MF_00226_B">
    <property type="entry name" value="CinA_B"/>
    <property type="match status" value="1"/>
</dbReference>
<keyword evidence="5" id="KW-1185">Reference proteome</keyword>
<evidence type="ECO:0000313" key="4">
    <source>
        <dbReference type="EMBL" id="MDQ0478686.1"/>
    </source>
</evidence>
<dbReference type="SUPFAM" id="SSF142433">
    <property type="entry name" value="CinA-like"/>
    <property type="match status" value="1"/>
</dbReference>
<dbReference type="PIRSF" id="PIRSF006728">
    <property type="entry name" value="CinA"/>
    <property type="match status" value="1"/>
</dbReference>
<dbReference type="NCBIfam" id="TIGR00199">
    <property type="entry name" value="PncC_domain"/>
    <property type="match status" value="1"/>
</dbReference>
<keyword evidence="4" id="KW-0378">Hydrolase</keyword>
<dbReference type="InterPro" id="IPR001453">
    <property type="entry name" value="MoaB/Mog_dom"/>
</dbReference>
<reference evidence="4 5" key="1">
    <citation type="submission" date="2023-07" db="EMBL/GenBank/DDBJ databases">
        <title>Genomic Encyclopedia of Type Strains, Phase IV (KMG-IV): sequencing the most valuable type-strain genomes for metagenomic binning, comparative biology and taxonomic classification.</title>
        <authorList>
            <person name="Goeker M."/>
        </authorList>
    </citation>
    <scope>NUCLEOTIDE SEQUENCE [LARGE SCALE GENOMIC DNA]</scope>
    <source>
        <strain evidence="4 5">DSM 1400</strain>
    </source>
</reference>
<dbReference type="PANTHER" id="PTHR13939:SF0">
    <property type="entry name" value="NMN AMIDOHYDROLASE-LIKE PROTEIN YFAY"/>
    <property type="match status" value="1"/>
</dbReference>
<dbReference type="InterPro" id="IPR008135">
    <property type="entry name" value="Competence-induced_CinA"/>
</dbReference>
<comment type="caution">
    <text evidence="4">The sequence shown here is derived from an EMBL/GenBank/DDBJ whole genome shotgun (WGS) entry which is preliminary data.</text>
</comment>
<dbReference type="NCBIfam" id="TIGR00177">
    <property type="entry name" value="molyb_syn"/>
    <property type="match status" value="1"/>
</dbReference>
<dbReference type="SUPFAM" id="SSF53218">
    <property type="entry name" value="Molybdenum cofactor biosynthesis proteins"/>
    <property type="match status" value="1"/>
</dbReference>
<organism evidence="4 5">
    <name type="scientific">Hathewaya limosa</name>
    <name type="common">Clostridium limosum</name>
    <dbReference type="NCBI Taxonomy" id="1536"/>
    <lineage>
        <taxon>Bacteria</taxon>
        <taxon>Bacillati</taxon>
        <taxon>Bacillota</taxon>
        <taxon>Clostridia</taxon>
        <taxon>Eubacteriales</taxon>
        <taxon>Clostridiaceae</taxon>
        <taxon>Hathewaya</taxon>
    </lineage>
</organism>
<dbReference type="Pfam" id="PF02464">
    <property type="entry name" value="CinA"/>
    <property type="match status" value="1"/>
</dbReference>
<dbReference type="GO" id="GO:0019159">
    <property type="term" value="F:nicotinamide-nucleotide amidase activity"/>
    <property type="evidence" value="ECO:0007669"/>
    <property type="project" value="UniProtKB-EC"/>
</dbReference>
<evidence type="ECO:0000313" key="5">
    <source>
        <dbReference type="Proteomes" id="UP001224418"/>
    </source>
</evidence>
<dbReference type="InterPro" id="IPR041424">
    <property type="entry name" value="CinA_KH"/>
</dbReference>
<dbReference type="InterPro" id="IPR008136">
    <property type="entry name" value="CinA_C"/>
</dbReference>
<comment type="similarity">
    <text evidence="1">Belongs to the CinA family.</text>
</comment>
<accession>A0ABU0JNM5</accession>
<dbReference type="CDD" id="cd00885">
    <property type="entry name" value="cinA"/>
    <property type="match status" value="1"/>
</dbReference>
<dbReference type="RefSeq" id="WP_307354915.1">
    <property type="nucleotide sequence ID" value="NZ_BAAACJ010000008.1"/>
</dbReference>
<protein>
    <recommendedName>
        <fullName evidence="1">Putative competence-damage inducible protein</fullName>
    </recommendedName>
</protein>
<evidence type="ECO:0000256" key="1">
    <source>
        <dbReference type="HAMAP-Rule" id="MF_00226"/>
    </source>
</evidence>
<dbReference type="PANTHER" id="PTHR13939">
    <property type="entry name" value="NICOTINAMIDE-NUCLEOTIDE AMIDOHYDROLASE PNCC"/>
    <property type="match status" value="1"/>
</dbReference>
<evidence type="ECO:0000259" key="3">
    <source>
        <dbReference type="SMART" id="SM00852"/>
    </source>
</evidence>
<dbReference type="NCBIfam" id="NF001813">
    <property type="entry name" value="PRK00549.1"/>
    <property type="match status" value="1"/>
</dbReference>
<dbReference type="Gene3D" id="3.40.980.10">
    <property type="entry name" value="MoaB/Mog-like domain"/>
    <property type="match status" value="1"/>
</dbReference>